<keyword evidence="3" id="KW-0597">Phosphoprotein</keyword>
<keyword evidence="9" id="KW-1185">Reference proteome</keyword>
<evidence type="ECO:0000256" key="1">
    <source>
        <dbReference type="ARBA" id="ARBA00000085"/>
    </source>
</evidence>
<dbReference type="Proteomes" id="UP000779507">
    <property type="component" value="Unassembled WGS sequence"/>
</dbReference>
<comment type="catalytic activity">
    <reaction evidence="1">
        <text>ATP + protein L-histidine = ADP + protein N-phospho-L-histidine.</text>
        <dbReference type="EC" id="2.7.13.3"/>
    </reaction>
</comment>
<dbReference type="PANTHER" id="PTHR43304">
    <property type="entry name" value="PHYTOCHROME-LIKE PROTEIN CPH1"/>
    <property type="match status" value="1"/>
</dbReference>
<dbReference type="EMBL" id="JABSNP010000005">
    <property type="protein sequence ID" value="NRT18647.1"/>
    <property type="molecule type" value="Genomic_DNA"/>
</dbReference>
<dbReference type="Pfam" id="PF08447">
    <property type="entry name" value="PAS_3"/>
    <property type="match status" value="1"/>
</dbReference>
<feature type="domain" description="Histidine kinase" evidence="6">
    <location>
        <begin position="301"/>
        <end position="513"/>
    </location>
</feature>
<dbReference type="CDD" id="cd00130">
    <property type="entry name" value="PAS"/>
    <property type="match status" value="1"/>
</dbReference>
<dbReference type="RefSeq" id="WP_173809394.1">
    <property type="nucleotide sequence ID" value="NZ_JABSNP010000005.1"/>
</dbReference>
<dbReference type="PANTHER" id="PTHR43304:SF1">
    <property type="entry name" value="PAC DOMAIN-CONTAINING PROTEIN"/>
    <property type="match status" value="1"/>
</dbReference>
<dbReference type="SUPFAM" id="SSF55785">
    <property type="entry name" value="PYP-like sensor domain (PAS domain)"/>
    <property type="match status" value="2"/>
</dbReference>
<accession>A0ABX2FQC1</accession>
<evidence type="ECO:0000256" key="5">
    <source>
        <dbReference type="ARBA" id="ARBA00022777"/>
    </source>
</evidence>
<feature type="domain" description="PAC" evidence="7">
    <location>
        <begin position="102"/>
        <end position="157"/>
    </location>
</feature>
<evidence type="ECO:0000313" key="9">
    <source>
        <dbReference type="Proteomes" id="UP000779507"/>
    </source>
</evidence>
<evidence type="ECO:0000256" key="2">
    <source>
        <dbReference type="ARBA" id="ARBA00012438"/>
    </source>
</evidence>
<dbReference type="SMART" id="SM00086">
    <property type="entry name" value="PAC"/>
    <property type="match status" value="2"/>
</dbReference>
<dbReference type="InterPro" id="IPR013655">
    <property type="entry name" value="PAS_fold_3"/>
</dbReference>
<reference evidence="8 9" key="1">
    <citation type="submission" date="2020-05" db="EMBL/GenBank/DDBJ databases">
        <title>Genomic Encyclopedia of Type Strains, Phase IV (KMG-V): Genome sequencing to study the core and pangenomes of soil and plant-associated prokaryotes.</title>
        <authorList>
            <person name="Whitman W."/>
        </authorList>
    </citation>
    <scope>NUCLEOTIDE SEQUENCE [LARGE SCALE GENOMIC DNA]</scope>
    <source>
        <strain evidence="8 9">9A</strain>
    </source>
</reference>
<proteinExistence type="predicted"/>
<dbReference type="SUPFAM" id="SSF55874">
    <property type="entry name" value="ATPase domain of HSP90 chaperone/DNA topoisomerase II/histidine kinase"/>
    <property type="match status" value="1"/>
</dbReference>
<dbReference type="InterPro" id="IPR035965">
    <property type="entry name" value="PAS-like_dom_sf"/>
</dbReference>
<evidence type="ECO:0000256" key="3">
    <source>
        <dbReference type="ARBA" id="ARBA00022553"/>
    </source>
</evidence>
<dbReference type="PRINTS" id="PR00344">
    <property type="entry name" value="BCTRLSENSOR"/>
</dbReference>
<dbReference type="PROSITE" id="PS50109">
    <property type="entry name" value="HIS_KIN"/>
    <property type="match status" value="1"/>
</dbReference>
<protein>
    <recommendedName>
        <fullName evidence="2">histidine kinase</fullName>
        <ecNumber evidence="2">2.7.13.3</ecNumber>
    </recommendedName>
</protein>
<keyword evidence="4" id="KW-0808">Transferase</keyword>
<dbReference type="Gene3D" id="3.30.565.10">
    <property type="entry name" value="Histidine kinase-like ATPase, C-terminal domain"/>
    <property type="match status" value="1"/>
</dbReference>
<evidence type="ECO:0000259" key="6">
    <source>
        <dbReference type="PROSITE" id="PS50109"/>
    </source>
</evidence>
<dbReference type="PROSITE" id="PS50113">
    <property type="entry name" value="PAC"/>
    <property type="match status" value="1"/>
</dbReference>
<dbReference type="NCBIfam" id="TIGR00229">
    <property type="entry name" value="sensory_box"/>
    <property type="match status" value="1"/>
</dbReference>
<dbReference type="InterPro" id="IPR052162">
    <property type="entry name" value="Sensor_kinase/Photoreceptor"/>
</dbReference>
<dbReference type="InterPro" id="IPR036890">
    <property type="entry name" value="HATPase_C_sf"/>
</dbReference>
<evidence type="ECO:0000256" key="4">
    <source>
        <dbReference type="ARBA" id="ARBA00022679"/>
    </source>
</evidence>
<dbReference type="InterPro" id="IPR004358">
    <property type="entry name" value="Sig_transdc_His_kin-like_C"/>
</dbReference>
<sequence length="513" mass="56314">MTTSFTSFEHDGAVDYLGQELQVLQQSGGTVLDFIWESALDGVWYWDLDEAAHKWGNDNFWRTLGYDPAALPNQTEAWPAVISPDEVAAVQRGIAAGVADGSHTYHQLVQCAHRNGSVVCLHCRGLVVCDGAGRPRRALGVLVDITQRRNAEVYAREVAGHYSAILSNQSVYIVKTDAQGLYTYVNDFFFERFGADSKIIGTPSLLTIVEEDRPKCLAVVGQCFLEPEVPHQVVLRKPCKDHQVRSNHWEFKGLLGADGQVAEILCVGYDVTLLIDQLEQSKRLLTTTTQQNARLQNFAYIISHNIRSHSANLTALVTLMQAAPDAENAALFLQMLKTSTDKLAETIVNLNEIVTADGPVQHLREPRELRREVDRTLEALNVFIYQSGVAVAVDIPAGLTVPVVPAYLDSILLNLLSNAIKYRAADAPRVALGGYREGGYVVLTVGDNGLGIDLARHRDKVFGMYKTFHANADARGLGLFIAKSQVEAMGGRIELESAVGVGSTFKVYFNESV</sequence>
<evidence type="ECO:0000259" key="7">
    <source>
        <dbReference type="PROSITE" id="PS50113"/>
    </source>
</evidence>
<dbReference type="Gene3D" id="3.30.450.20">
    <property type="entry name" value="PAS domain"/>
    <property type="match status" value="2"/>
</dbReference>
<dbReference type="EC" id="2.7.13.3" evidence="2"/>
<dbReference type="SMART" id="SM00091">
    <property type="entry name" value="PAS"/>
    <property type="match status" value="2"/>
</dbReference>
<keyword evidence="5" id="KW-0418">Kinase</keyword>
<dbReference type="Pfam" id="PF02518">
    <property type="entry name" value="HATPase_c"/>
    <property type="match status" value="1"/>
</dbReference>
<name>A0ABX2FQC1_9BACT</name>
<organism evidence="8 9">
    <name type="scientific">Hymenobacter caeli</name>
    <dbReference type="NCBI Taxonomy" id="2735894"/>
    <lineage>
        <taxon>Bacteria</taxon>
        <taxon>Pseudomonadati</taxon>
        <taxon>Bacteroidota</taxon>
        <taxon>Cytophagia</taxon>
        <taxon>Cytophagales</taxon>
        <taxon>Hymenobacteraceae</taxon>
        <taxon>Hymenobacter</taxon>
    </lineage>
</organism>
<comment type="caution">
    <text evidence="8">The sequence shown here is derived from an EMBL/GenBank/DDBJ whole genome shotgun (WGS) entry which is preliminary data.</text>
</comment>
<dbReference type="SMART" id="SM00387">
    <property type="entry name" value="HATPase_c"/>
    <property type="match status" value="1"/>
</dbReference>
<dbReference type="InterPro" id="IPR005467">
    <property type="entry name" value="His_kinase_dom"/>
</dbReference>
<gene>
    <name evidence="8" type="ORF">HNP98_001468</name>
</gene>
<dbReference type="InterPro" id="IPR003594">
    <property type="entry name" value="HATPase_dom"/>
</dbReference>
<dbReference type="InterPro" id="IPR000014">
    <property type="entry name" value="PAS"/>
</dbReference>
<dbReference type="InterPro" id="IPR001610">
    <property type="entry name" value="PAC"/>
</dbReference>
<dbReference type="InterPro" id="IPR000700">
    <property type="entry name" value="PAS-assoc_C"/>
</dbReference>
<evidence type="ECO:0000313" key="8">
    <source>
        <dbReference type="EMBL" id="NRT18647.1"/>
    </source>
</evidence>